<evidence type="ECO:0000313" key="2">
    <source>
        <dbReference type="EMBL" id="ODA67844.1"/>
    </source>
</evidence>
<evidence type="ECO:0000313" key="3">
    <source>
        <dbReference type="Proteomes" id="UP000095087"/>
    </source>
</evidence>
<dbReference type="OrthoDB" id="7933575at2"/>
<keyword evidence="3" id="KW-1185">Reference proteome</keyword>
<dbReference type="AlphaFoldDB" id="A0A1E2S044"/>
<dbReference type="Proteomes" id="UP000095087">
    <property type="component" value="Unassembled WGS sequence"/>
</dbReference>
<protein>
    <submittedName>
        <fullName evidence="2">Uncharacterized protein</fullName>
    </submittedName>
</protein>
<sequence length="179" mass="19462">MANLRGGIVAGIAILGVAALLFAWWWSDGGESLSSALPDGGGKVAAGPPQLNCVFYKFVASRPHLEFVFNVEGDAAAPRFEQLYTSLFNGTERTVDVKEPPYPVWKFDAETEPKRIYTEIDVPDHSLQGKHSEPVAIQLYQYDPASTGPGWMEASLKSVHFQNLPGQCRQSIGDGPPAE</sequence>
<organism evidence="2 3">
    <name type="scientific">Methyloligella halotolerans</name>
    <dbReference type="NCBI Taxonomy" id="1177755"/>
    <lineage>
        <taxon>Bacteria</taxon>
        <taxon>Pseudomonadati</taxon>
        <taxon>Pseudomonadota</taxon>
        <taxon>Alphaproteobacteria</taxon>
        <taxon>Hyphomicrobiales</taxon>
        <taxon>Hyphomicrobiaceae</taxon>
        <taxon>Methyloligella</taxon>
    </lineage>
</organism>
<evidence type="ECO:0000256" key="1">
    <source>
        <dbReference type="SAM" id="Phobius"/>
    </source>
</evidence>
<dbReference type="RefSeq" id="WP_069094407.1">
    <property type="nucleotide sequence ID" value="NZ_MASI01000002.1"/>
</dbReference>
<keyword evidence="1" id="KW-0472">Membrane</keyword>
<reference evidence="2 3" key="1">
    <citation type="submission" date="2016-07" db="EMBL/GenBank/DDBJ databases">
        <title>Draft genome sequence of Methyloligella halotolerans C2T (VKM B-2706T=CCUG 61687T=DSM 25045T), a halotolerant polyhydroxybutyrate accumulating methylotroph.</title>
        <authorList>
            <person name="Vasilenko O.V."/>
            <person name="Doronina N.V."/>
            <person name="Poroshina M.N."/>
            <person name="Tarlachkov S.V."/>
            <person name="Trotsenko Y.A."/>
        </authorList>
    </citation>
    <scope>NUCLEOTIDE SEQUENCE [LARGE SCALE GENOMIC DNA]</scope>
    <source>
        <strain evidence="2 3">VKM B-2706</strain>
    </source>
</reference>
<comment type="caution">
    <text evidence="2">The sequence shown here is derived from an EMBL/GenBank/DDBJ whole genome shotgun (WGS) entry which is preliminary data.</text>
</comment>
<gene>
    <name evidence="2" type="ORF">A7A08_01011</name>
</gene>
<dbReference type="EMBL" id="MASI01000002">
    <property type="protein sequence ID" value="ODA67844.1"/>
    <property type="molecule type" value="Genomic_DNA"/>
</dbReference>
<dbReference type="STRING" id="1177755.A7A08_01011"/>
<feature type="transmembrane region" description="Helical" evidence="1">
    <location>
        <begin position="7"/>
        <end position="26"/>
    </location>
</feature>
<proteinExistence type="predicted"/>
<name>A0A1E2S044_9HYPH</name>
<keyword evidence="1" id="KW-0812">Transmembrane</keyword>
<keyword evidence="1" id="KW-1133">Transmembrane helix</keyword>
<accession>A0A1E2S044</accession>